<protein>
    <submittedName>
        <fullName evidence="2">Uncharacterized protein</fullName>
    </submittedName>
</protein>
<keyword evidence="1" id="KW-0812">Transmembrane</keyword>
<evidence type="ECO:0000313" key="3">
    <source>
        <dbReference type="Proteomes" id="UP001153636"/>
    </source>
</evidence>
<evidence type="ECO:0000313" key="2">
    <source>
        <dbReference type="EMBL" id="CAH1111575.1"/>
    </source>
</evidence>
<dbReference type="OrthoDB" id="6157510at2759"/>
<feature type="transmembrane region" description="Helical" evidence="1">
    <location>
        <begin position="73"/>
        <end position="91"/>
    </location>
</feature>
<keyword evidence="3" id="KW-1185">Reference proteome</keyword>
<accession>A0A9P0GJ19</accession>
<name>A0A9P0GJ19_9CUCU</name>
<evidence type="ECO:0000256" key="1">
    <source>
        <dbReference type="SAM" id="Phobius"/>
    </source>
</evidence>
<dbReference type="AlphaFoldDB" id="A0A9P0GJ19"/>
<feature type="transmembrane region" description="Helical" evidence="1">
    <location>
        <begin position="111"/>
        <end position="135"/>
    </location>
</feature>
<proteinExistence type="predicted"/>
<gene>
    <name evidence="2" type="ORF">PSYICH_LOCUS12989</name>
</gene>
<sequence length="143" mass="17061">MFTLTRIYNMVRIEDNDSPQEDSSGSQMNIEFNPIIELWPELTLEEKVDKAWRKISHEVPKKRNPLKATTHDFKLVPLGLCMMVWFVIAAANTFIEWQPDYFKRGTRYCNYYFFNSSVAILFLQLVFNLLLMFYVSIKFSFYD</sequence>
<organism evidence="2 3">
    <name type="scientific">Psylliodes chrysocephalus</name>
    <dbReference type="NCBI Taxonomy" id="3402493"/>
    <lineage>
        <taxon>Eukaryota</taxon>
        <taxon>Metazoa</taxon>
        <taxon>Ecdysozoa</taxon>
        <taxon>Arthropoda</taxon>
        <taxon>Hexapoda</taxon>
        <taxon>Insecta</taxon>
        <taxon>Pterygota</taxon>
        <taxon>Neoptera</taxon>
        <taxon>Endopterygota</taxon>
        <taxon>Coleoptera</taxon>
        <taxon>Polyphaga</taxon>
        <taxon>Cucujiformia</taxon>
        <taxon>Chrysomeloidea</taxon>
        <taxon>Chrysomelidae</taxon>
        <taxon>Galerucinae</taxon>
        <taxon>Alticini</taxon>
        <taxon>Psylliodes</taxon>
    </lineage>
</organism>
<dbReference type="Proteomes" id="UP001153636">
    <property type="component" value="Chromosome 6"/>
</dbReference>
<keyword evidence="1" id="KW-1133">Transmembrane helix</keyword>
<reference evidence="2" key="1">
    <citation type="submission" date="2022-01" db="EMBL/GenBank/DDBJ databases">
        <authorList>
            <person name="King R."/>
        </authorList>
    </citation>
    <scope>NUCLEOTIDE SEQUENCE</scope>
</reference>
<keyword evidence="1" id="KW-0472">Membrane</keyword>
<dbReference type="EMBL" id="OV651818">
    <property type="protein sequence ID" value="CAH1111575.1"/>
    <property type="molecule type" value="Genomic_DNA"/>
</dbReference>